<evidence type="ECO:0000259" key="1">
    <source>
        <dbReference type="Pfam" id="PF12680"/>
    </source>
</evidence>
<dbReference type="SUPFAM" id="SSF54427">
    <property type="entry name" value="NTF2-like"/>
    <property type="match status" value="1"/>
</dbReference>
<dbReference type="Proteomes" id="UP000578819">
    <property type="component" value="Unassembled WGS sequence"/>
</dbReference>
<evidence type="ECO:0000313" key="3">
    <source>
        <dbReference type="Proteomes" id="UP000578819"/>
    </source>
</evidence>
<name>A0A7W7SSQ9_9ACTN</name>
<accession>A0A7W7SSQ9</accession>
<keyword evidence="3" id="KW-1185">Reference proteome</keyword>
<comment type="caution">
    <text evidence="2">The sequence shown here is derived from an EMBL/GenBank/DDBJ whole genome shotgun (WGS) entry which is preliminary data.</text>
</comment>
<dbReference type="RefSeq" id="WP_221449091.1">
    <property type="nucleotide sequence ID" value="NZ_JACHJW010000001.1"/>
</dbReference>
<gene>
    <name evidence="2" type="ORF">FHR38_003981</name>
</gene>
<sequence length="132" mass="15010">METRAAAQRWARTWATAWPVKDVAAIVALQAEEGDHWASMFRPYRGRDGLREYVTECFAEETRPAETWFAEPQVDGATAAVEYWVVLYVDEKPTTISGCTVLRFDESGLVTEARDYSHVREGRHLPPDGLFD</sequence>
<dbReference type="Pfam" id="PF12680">
    <property type="entry name" value="SnoaL_2"/>
    <property type="match status" value="1"/>
</dbReference>
<dbReference type="Gene3D" id="3.10.450.50">
    <property type="match status" value="1"/>
</dbReference>
<reference evidence="2 3" key="1">
    <citation type="submission" date="2020-08" db="EMBL/GenBank/DDBJ databases">
        <title>Sequencing the genomes of 1000 actinobacteria strains.</title>
        <authorList>
            <person name="Klenk H.-P."/>
        </authorList>
    </citation>
    <scope>NUCLEOTIDE SEQUENCE [LARGE SCALE GENOMIC DNA]</scope>
    <source>
        <strain evidence="2 3">DSM 45886</strain>
    </source>
</reference>
<dbReference type="InterPro" id="IPR032710">
    <property type="entry name" value="NTF2-like_dom_sf"/>
</dbReference>
<feature type="domain" description="SnoaL-like" evidence="1">
    <location>
        <begin position="12"/>
        <end position="112"/>
    </location>
</feature>
<protein>
    <recommendedName>
        <fullName evidence="1">SnoaL-like domain-containing protein</fullName>
    </recommendedName>
</protein>
<organism evidence="2 3">
    <name type="scientific">Micromonospora polyrhachis</name>
    <dbReference type="NCBI Taxonomy" id="1282883"/>
    <lineage>
        <taxon>Bacteria</taxon>
        <taxon>Bacillati</taxon>
        <taxon>Actinomycetota</taxon>
        <taxon>Actinomycetes</taxon>
        <taxon>Micromonosporales</taxon>
        <taxon>Micromonosporaceae</taxon>
        <taxon>Micromonospora</taxon>
    </lineage>
</organism>
<evidence type="ECO:0000313" key="2">
    <source>
        <dbReference type="EMBL" id="MBB4960248.1"/>
    </source>
</evidence>
<dbReference type="AlphaFoldDB" id="A0A7W7SSQ9"/>
<dbReference type="EMBL" id="JACHJW010000001">
    <property type="protein sequence ID" value="MBB4960248.1"/>
    <property type="molecule type" value="Genomic_DNA"/>
</dbReference>
<proteinExistence type="predicted"/>
<dbReference type="InterPro" id="IPR037401">
    <property type="entry name" value="SnoaL-like"/>
</dbReference>